<dbReference type="AlphaFoldDB" id="A0A511HN49"/>
<reference evidence="2 3" key="1">
    <citation type="submission" date="2019-07" db="EMBL/GenBank/DDBJ databases">
        <title>Whole genome shotgun sequence of Myxococcus virescens NBRC 100334.</title>
        <authorList>
            <person name="Hosoyama A."/>
            <person name="Uohara A."/>
            <person name="Ohji S."/>
            <person name="Ichikawa N."/>
        </authorList>
    </citation>
    <scope>NUCLEOTIDE SEQUENCE [LARGE SCALE GENOMIC DNA]</scope>
    <source>
        <strain evidence="2 3">NBRC 100334</strain>
    </source>
</reference>
<evidence type="ECO:0000313" key="2">
    <source>
        <dbReference type="EMBL" id="GEL74996.1"/>
    </source>
</evidence>
<dbReference type="Proteomes" id="UP000321224">
    <property type="component" value="Unassembled WGS sequence"/>
</dbReference>
<feature type="region of interest" description="Disordered" evidence="1">
    <location>
        <begin position="14"/>
        <end position="42"/>
    </location>
</feature>
<comment type="caution">
    <text evidence="2">The sequence shown here is derived from an EMBL/GenBank/DDBJ whole genome shotgun (WGS) entry which is preliminary data.</text>
</comment>
<protein>
    <submittedName>
        <fullName evidence="2">Uncharacterized protein</fullName>
    </submittedName>
</protein>
<proteinExistence type="predicted"/>
<gene>
    <name evidence="2" type="ORF">MVI01_67800</name>
</gene>
<organism evidence="2 3">
    <name type="scientific">Myxococcus virescens</name>
    <dbReference type="NCBI Taxonomy" id="83456"/>
    <lineage>
        <taxon>Bacteria</taxon>
        <taxon>Pseudomonadati</taxon>
        <taxon>Myxococcota</taxon>
        <taxon>Myxococcia</taxon>
        <taxon>Myxococcales</taxon>
        <taxon>Cystobacterineae</taxon>
        <taxon>Myxococcaceae</taxon>
        <taxon>Myxococcus</taxon>
    </lineage>
</organism>
<feature type="compositionally biased region" description="Basic and acidic residues" evidence="1">
    <location>
        <begin position="24"/>
        <end position="42"/>
    </location>
</feature>
<evidence type="ECO:0000256" key="1">
    <source>
        <dbReference type="SAM" id="MobiDB-lite"/>
    </source>
</evidence>
<accession>A0A511HN49</accession>
<sequence>MLWRLLSEVKNESKRHLAGPTGARWEKEGSPTVRGDDVKPREDDRGYALQRAWQGRCWSRRA</sequence>
<dbReference type="EMBL" id="BJVY01000058">
    <property type="protein sequence ID" value="GEL74996.1"/>
    <property type="molecule type" value="Genomic_DNA"/>
</dbReference>
<evidence type="ECO:0000313" key="3">
    <source>
        <dbReference type="Proteomes" id="UP000321224"/>
    </source>
</evidence>
<name>A0A511HN49_9BACT</name>